<dbReference type="AlphaFoldDB" id="A0A2S5RG63"/>
<reference evidence="2 3" key="1">
    <citation type="submission" date="2017-11" db="EMBL/GenBank/DDBJ databases">
        <title>Genome sequence of Mesoplasma corruscae ELCA-2 (ATCC 49579).</title>
        <authorList>
            <person name="Lo W.-S."/>
            <person name="Kuo C.-H."/>
        </authorList>
    </citation>
    <scope>NUCLEOTIDE SEQUENCE [LARGE SCALE GENOMIC DNA]</scope>
    <source>
        <strain evidence="2 3">ELCA-2</strain>
    </source>
</reference>
<evidence type="ECO:0000256" key="1">
    <source>
        <dbReference type="SAM" id="SignalP"/>
    </source>
</evidence>
<evidence type="ECO:0008006" key="4">
    <source>
        <dbReference type="Google" id="ProtNLM"/>
    </source>
</evidence>
<dbReference type="RefSeq" id="WP_104208152.1">
    <property type="nucleotide sequence ID" value="NZ_PHNF01000002.1"/>
</dbReference>
<evidence type="ECO:0000313" key="2">
    <source>
        <dbReference type="EMBL" id="PPE06324.1"/>
    </source>
</evidence>
<dbReference type="Proteomes" id="UP000239785">
    <property type="component" value="Unassembled WGS sequence"/>
</dbReference>
<accession>A0A2S5RG63</accession>
<organism evidence="2 3">
    <name type="scientific">Mesoplasma corruscae</name>
    <dbReference type="NCBI Taxonomy" id="216874"/>
    <lineage>
        <taxon>Bacteria</taxon>
        <taxon>Bacillati</taxon>
        <taxon>Mycoplasmatota</taxon>
        <taxon>Mollicutes</taxon>
        <taxon>Entomoplasmatales</taxon>
        <taxon>Entomoplasmataceae</taxon>
        <taxon>Mesoplasma</taxon>
    </lineage>
</organism>
<sequence length="550" mass="63303">MNKLLLILGPLSVVSATSSVVIACLTNDGFKVKDISIIKRSLLIILQSRGETKEGWDNETLQQAVINAKLDEEDAISVQVSEVKSGTSTEFKQEINFKGNASRKNKFLYSGEIVLEYYFGENLPFKTAISQQDIDKSFLNMEHFLLNITFNNKTTVENTFKSYKNIPGAPVEGIIFGEVKNLKFEEQNVPSKVNSRLILVFSFEANAKLKNDQYYFEENISNNFKKFEGKLYAPITVKNETINKTFENIKNLDWKFSNIDELRNQIKNKIETISLEKGIKYNNYQIQNVLAENISQPKYWKANISLSLQPNEELGYKFENNATTNFELTVNLITLKNITNGTLNWTIFEQENGQMLINPQFIKFGPKIENNNFANLQGEKLLSDGETELWGKKENKEGKVNPQNQWEWINEKGYSFDKEAKKDFVEAMMKESKNSKYSVEQIIDDFMQYTTSFNYSKESFDFTKNDKALFFKEPSAQSSNRDQEIFYSNVLSKLGKKDLLENLKNNTTEIKKGTVLGKEYYTVLFLSCIDENNYKASDKAFRVILNNVSL</sequence>
<evidence type="ECO:0000313" key="3">
    <source>
        <dbReference type="Proteomes" id="UP000239785"/>
    </source>
</evidence>
<dbReference type="PROSITE" id="PS51257">
    <property type="entry name" value="PROKAR_LIPOPROTEIN"/>
    <property type="match status" value="1"/>
</dbReference>
<name>A0A2S5RG63_9MOLU</name>
<dbReference type="EMBL" id="PHNF01000002">
    <property type="protein sequence ID" value="PPE06324.1"/>
    <property type="molecule type" value="Genomic_DNA"/>
</dbReference>
<keyword evidence="1" id="KW-0732">Signal</keyword>
<keyword evidence="3" id="KW-1185">Reference proteome</keyword>
<proteinExistence type="predicted"/>
<protein>
    <recommendedName>
        <fullName evidence="4">Lipoprotein-associated type-17 domain-containing protein</fullName>
    </recommendedName>
</protein>
<gene>
    <name evidence="2" type="ORF">MCORR_v1c06290</name>
</gene>
<feature type="signal peptide" evidence="1">
    <location>
        <begin position="1"/>
        <end position="23"/>
    </location>
</feature>
<feature type="chain" id="PRO_5015553700" description="Lipoprotein-associated type-17 domain-containing protein" evidence="1">
    <location>
        <begin position="24"/>
        <end position="550"/>
    </location>
</feature>
<comment type="caution">
    <text evidence="2">The sequence shown here is derived from an EMBL/GenBank/DDBJ whole genome shotgun (WGS) entry which is preliminary data.</text>
</comment>
<dbReference type="OrthoDB" id="392018at2"/>